<evidence type="ECO:0000256" key="1">
    <source>
        <dbReference type="SAM" id="Phobius"/>
    </source>
</evidence>
<name>A0A6M2DY89_XENCH</name>
<keyword evidence="1" id="KW-0812">Transmembrane</keyword>
<keyword evidence="1" id="KW-1133">Transmembrane helix</keyword>
<proteinExistence type="predicted"/>
<feature type="chain" id="PRO_5026988818" evidence="2">
    <location>
        <begin position="18"/>
        <end position="90"/>
    </location>
</feature>
<accession>A0A6M2DY89</accession>
<feature type="transmembrane region" description="Helical" evidence="1">
    <location>
        <begin position="36"/>
        <end position="57"/>
    </location>
</feature>
<protein>
    <submittedName>
        <fullName evidence="3">Putative product</fullName>
    </submittedName>
</protein>
<dbReference type="AlphaFoldDB" id="A0A6M2DY89"/>
<feature type="transmembrane region" description="Helical" evidence="1">
    <location>
        <begin position="69"/>
        <end position="89"/>
    </location>
</feature>
<keyword evidence="1" id="KW-0472">Membrane</keyword>
<keyword evidence="2" id="KW-0732">Signal</keyword>
<reference evidence="3" key="1">
    <citation type="submission" date="2020-03" db="EMBL/GenBank/DDBJ databases">
        <title>Transcriptomic Profiling of the Digestive Tract of the Rat Flea, Xenopsylla cheopis, Following Blood Feeding and Infection with Yersinia pestis.</title>
        <authorList>
            <person name="Bland D.M."/>
            <person name="Martens C.A."/>
            <person name="Virtaneva K."/>
            <person name="Kanakabandi K."/>
            <person name="Long D."/>
            <person name="Rosenke R."/>
            <person name="Saturday G.A."/>
            <person name="Hoyt F.H."/>
            <person name="Bruno D.P."/>
            <person name="Ribeiro J.M.C."/>
            <person name="Hinnebusch J."/>
        </authorList>
    </citation>
    <scope>NUCLEOTIDE SEQUENCE</scope>
</reference>
<sequence>MLFLLLVLFLFLCGLSCYWFCSCAFSLDFGFASLRPVLVLVCLVFFARLRLYSLAVLCCSCSWFCSCSYVAFLAISFVLVHSVLILVLLV</sequence>
<organism evidence="3">
    <name type="scientific">Xenopsylla cheopis</name>
    <name type="common">Oriental rat flea</name>
    <name type="synonym">Pulex cheopis</name>
    <dbReference type="NCBI Taxonomy" id="163159"/>
    <lineage>
        <taxon>Eukaryota</taxon>
        <taxon>Metazoa</taxon>
        <taxon>Ecdysozoa</taxon>
        <taxon>Arthropoda</taxon>
        <taxon>Hexapoda</taxon>
        <taxon>Insecta</taxon>
        <taxon>Pterygota</taxon>
        <taxon>Neoptera</taxon>
        <taxon>Endopterygota</taxon>
        <taxon>Siphonaptera</taxon>
        <taxon>Pulicidae</taxon>
        <taxon>Xenopsyllinae</taxon>
        <taxon>Xenopsylla</taxon>
    </lineage>
</organism>
<evidence type="ECO:0000256" key="2">
    <source>
        <dbReference type="SAM" id="SignalP"/>
    </source>
</evidence>
<evidence type="ECO:0000313" key="3">
    <source>
        <dbReference type="EMBL" id="NOV51004.1"/>
    </source>
</evidence>
<feature type="signal peptide" evidence="2">
    <location>
        <begin position="1"/>
        <end position="17"/>
    </location>
</feature>
<dbReference type="EMBL" id="GIIL01007278">
    <property type="protein sequence ID" value="NOV51004.1"/>
    <property type="molecule type" value="Transcribed_RNA"/>
</dbReference>